<dbReference type="PROSITE" id="PS51099">
    <property type="entry name" value="PTS_EIIB_TYPE_2"/>
    <property type="match status" value="1"/>
</dbReference>
<evidence type="ECO:0000313" key="9">
    <source>
        <dbReference type="EMBL" id="TYS50640.1"/>
    </source>
</evidence>
<dbReference type="GO" id="GO:0008982">
    <property type="term" value="F:protein-N(PI)-phosphohistidine-sugar phosphotransferase activity"/>
    <property type="evidence" value="ECO:0007669"/>
    <property type="project" value="InterPro"/>
</dbReference>
<keyword evidence="2" id="KW-0677">Repeat</keyword>
<dbReference type="Gene3D" id="1.10.1790.10">
    <property type="entry name" value="PRD domain"/>
    <property type="match status" value="2"/>
</dbReference>
<feature type="domain" description="PTS EIIA type-2" evidence="6">
    <location>
        <begin position="497"/>
        <end position="639"/>
    </location>
</feature>
<evidence type="ECO:0000259" key="8">
    <source>
        <dbReference type="PROSITE" id="PS51372"/>
    </source>
</evidence>
<dbReference type="RefSeq" id="WP_079514744.1">
    <property type="nucleotide sequence ID" value="NZ_FVYY01000008.1"/>
</dbReference>
<evidence type="ECO:0000259" key="7">
    <source>
        <dbReference type="PROSITE" id="PS51099"/>
    </source>
</evidence>
<dbReference type="Pfam" id="PF00874">
    <property type="entry name" value="PRD"/>
    <property type="match status" value="2"/>
</dbReference>
<gene>
    <name evidence="9" type="ORF">FZC83_19725</name>
</gene>
<dbReference type="InterPro" id="IPR011608">
    <property type="entry name" value="PRD"/>
</dbReference>
<dbReference type="Gene3D" id="1.10.10.10">
    <property type="entry name" value="Winged helix-like DNA-binding domain superfamily/Winged helix DNA-binding domain"/>
    <property type="match status" value="2"/>
</dbReference>
<reference evidence="9 10" key="1">
    <citation type="submission" date="2019-08" db="EMBL/GenBank/DDBJ databases">
        <title>Bacillus genomes from the desert of Cuatro Cienegas, Coahuila.</title>
        <authorList>
            <person name="Olmedo-Alvarez G."/>
        </authorList>
    </citation>
    <scope>NUCLEOTIDE SEQUENCE [LARGE SCALE GENOMIC DNA]</scope>
    <source>
        <strain evidence="9 10">CH108_3D</strain>
    </source>
</reference>
<feature type="domain" description="PRD" evidence="8">
    <location>
        <begin position="186"/>
        <end position="288"/>
    </location>
</feature>
<comment type="caution">
    <text evidence="9">The sequence shown here is derived from an EMBL/GenBank/DDBJ whole genome shotgun (WGS) entry which is preliminary data.</text>
</comment>
<proteinExistence type="predicted"/>
<dbReference type="InterPro" id="IPR036095">
    <property type="entry name" value="PTS_EIIB-like_sf"/>
</dbReference>
<feature type="domain" description="PTS EIIB type-2" evidence="7">
    <location>
        <begin position="404"/>
        <end position="493"/>
    </location>
</feature>
<dbReference type="SUPFAM" id="SSF52794">
    <property type="entry name" value="PTS system IIB component-like"/>
    <property type="match status" value="1"/>
</dbReference>
<dbReference type="SUPFAM" id="SSF55804">
    <property type="entry name" value="Phoshotransferase/anion transport protein"/>
    <property type="match status" value="1"/>
</dbReference>
<evidence type="ECO:0000256" key="3">
    <source>
        <dbReference type="ARBA" id="ARBA00023015"/>
    </source>
</evidence>
<dbReference type="InterPro" id="IPR007737">
    <property type="entry name" value="Mga_HTH"/>
</dbReference>
<evidence type="ECO:0000313" key="10">
    <source>
        <dbReference type="Proteomes" id="UP000322997"/>
    </source>
</evidence>
<organism evidence="9 10">
    <name type="scientific">Rossellomorea marisflavi</name>
    <dbReference type="NCBI Taxonomy" id="189381"/>
    <lineage>
        <taxon>Bacteria</taxon>
        <taxon>Bacillati</taxon>
        <taxon>Bacillota</taxon>
        <taxon>Bacilli</taxon>
        <taxon>Bacillales</taxon>
        <taxon>Bacillaceae</taxon>
        <taxon>Rossellomorea</taxon>
    </lineage>
</organism>
<dbReference type="InterPro" id="IPR050661">
    <property type="entry name" value="BglG_antiterminators"/>
</dbReference>
<dbReference type="PANTHER" id="PTHR30185:SF13">
    <property type="entry name" value="LICABCH OPERON REGULATOR-RELATED"/>
    <property type="match status" value="1"/>
</dbReference>
<sequence>MQLNLFLNKRLAGIFQSFLERDGWLPDEMASHFEVSTRTIRTDIKKLNDSLAPYGAEIALERQKGYHLLVWEKEAFDGLCEQFNRQNVVQDDPDYRVQNILKSLLLSKGYTKLEDLADQMFISRATLNNDMKNVRRILTGYHLELSSKPGHGVRVDGEEKNIRFCLAKNLSQGSSEIGRASALHRFFDMKELEKISTILTAQFRQHSLNLPDIALENLIIHTAISIERIRTEHPISVFATFEAPVDYQQLAGTIVSELEETFSLEFSDAEKIYFLLQIMSKVRPKVKDGDYMADEQHELVMDMLEYIYKRHHYDLRSDTQLKSDLISHLKAMFYRIRFNMNMKNPLLDHIKINYPVAYEVTLGAVKGVQDRFPSAVNDDELGYLVLHIGAALERKYFLESDRKKVALIVCGTGLGTARLLETKLRATFRDLVITDIISLYEYEHRESISEDIVISTVKLSKKNKPVAIVSPFLTEDESKQVEAIMNESILKSTMLTTYFRPILFRHIEDKVDKESLLKSMSEQLEAEDFVDHDFHASVLERESLGSTAIGKGIAIPHPLGLIAKETIINIAILDHPVEWNDGHEVGVVFLIAMGNKNYEEATKIYDLFIEFTESKKYKELLKCRFFEDFVALSNVIMDK</sequence>
<dbReference type="CDD" id="cd00211">
    <property type="entry name" value="PTS_IIA_fru"/>
    <property type="match status" value="1"/>
</dbReference>
<keyword evidence="5" id="KW-0804">Transcription</keyword>
<dbReference type="Pfam" id="PF05043">
    <property type="entry name" value="Mga"/>
    <property type="match status" value="1"/>
</dbReference>
<evidence type="ECO:0000259" key="6">
    <source>
        <dbReference type="PROSITE" id="PS51094"/>
    </source>
</evidence>
<name>A0A5D4RID4_9BACI</name>
<dbReference type="GO" id="GO:0006355">
    <property type="term" value="P:regulation of DNA-templated transcription"/>
    <property type="evidence" value="ECO:0007669"/>
    <property type="project" value="InterPro"/>
</dbReference>
<dbReference type="InterPro" id="IPR013196">
    <property type="entry name" value="HTH_11"/>
</dbReference>
<accession>A0A5D4RID4</accession>
<evidence type="ECO:0000256" key="2">
    <source>
        <dbReference type="ARBA" id="ARBA00022737"/>
    </source>
</evidence>
<dbReference type="Pfam" id="PF08279">
    <property type="entry name" value="HTH_11"/>
    <property type="match status" value="1"/>
</dbReference>
<dbReference type="GO" id="GO:0009401">
    <property type="term" value="P:phosphoenolpyruvate-dependent sugar phosphotransferase system"/>
    <property type="evidence" value="ECO:0007669"/>
    <property type="project" value="InterPro"/>
</dbReference>
<dbReference type="PROSITE" id="PS51094">
    <property type="entry name" value="PTS_EIIA_TYPE_2"/>
    <property type="match status" value="1"/>
</dbReference>
<keyword evidence="3" id="KW-0805">Transcription regulation</keyword>
<keyword evidence="1" id="KW-0808">Transferase</keyword>
<evidence type="ECO:0000256" key="4">
    <source>
        <dbReference type="ARBA" id="ARBA00023159"/>
    </source>
</evidence>
<dbReference type="SUPFAM" id="SSF63520">
    <property type="entry name" value="PTS-regulatory domain, PRD"/>
    <property type="match status" value="2"/>
</dbReference>
<keyword evidence="4" id="KW-0010">Activator</keyword>
<dbReference type="Gene3D" id="3.40.50.2300">
    <property type="match status" value="1"/>
</dbReference>
<dbReference type="EMBL" id="VTEQ01000007">
    <property type="protein sequence ID" value="TYS50640.1"/>
    <property type="molecule type" value="Genomic_DNA"/>
</dbReference>
<dbReference type="InterPro" id="IPR036388">
    <property type="entry name" value="WH-like_DNA-bd_sf"/>
</dbReference>
<dbReference type="PANTHER" id="PTHR30185">
    <property type="entry name" value="CRYPTIC BETA-GLUCOSIDE BGL OPERON ANTITERMINATOR"/>
    <property type="match status" value="1"/>
</dbReference>
<dbReference type="Gene3D" id="3.40.930.10">
    <property type="entry name" value="Mannitol-specific EII, Chain A"/>
    <property type="match status" value="1"/>
</dbReference>
<protein>
    <submittedName>
        <fullName evidence="9">PRD domain-containing protein</fullName>
    </submittedName>
</protein>
<evidence type="ECO:0000256" key="1">
    <source>
        <dbReference type="ARBA" id="ARBA00022679"/>
    </source>
</evidence>
<dbReference type="AlphaFoldDB" id="A0A5D4RID4"/>
<dbReference type="InterPro" id="IPR016152">
    <property type="entry name" value="PTrfase/Anion_transptr"/>
</dbReference>
<evidence type="ECO:0000256" key="5">
    <source>
        <dbReference type="ARBA" id="ARBA00023163"/>
    </source>
</evidence>
<feature type="domain" description="PRD" evidence="8">
    <location>
        <begin position="291"/>
        <end position="398"/>
    </location>
</feature>
<dbReference type="Pfam" id="PF00359">
    <property type="entry name" value="PTS_EIIA_2"/>
    <property type="match status" value="1"/>
</dbReference>
<dbReference type="InterPro" id="IPR013011">
    <property type="entry name" value="PTS_EIIB_2"/>
</dbReference>
<dbReference type="InterPro" id="IPR036634">
    <property type="entry name" value="PRD_sf"/>
</dbReference>
<dbReference type="Proteomes" id="UP000322997">
    <property type="component" value="Unassembled WGS sequence"/>
</dbReference>
<dbReference type="PROSITE" id="PS51372">
    <property type="entry name" value="PRD_2"/>
    <property type="match status" value="2"/>
</dbReference>
<dbReference type="CDD" id="cd05568">
    <property type="entry name" value="PTS_IIB_bgl_like"/>
    <property type="match status" value="1"/>
</dbReference>
<dbReference type="InterPro" id="IPR002178">
    <property type="entry name" value="PTS_EIIA_type-2_dom"/>
</dbReference>